<dbReference type="InterPro" id="IPR029062">
    <property type="entry name" value="Class_I_gatase-like"/>
</dbReference>
<gene>
    <name evidence="7 12" type="primary">cobB</name>
    <name evidence="12" type="ORF">SAMEA4412665_00796</name>
</gene>
<dbReference type="Proteomes" id="UP000215332">
    <property type="component" value="Chromosome 1"/>
</dbReference>
<dbReference type="AlphaFoldDB" id="A0A239WE82"/>
<dbReference type="SUPFAM" id="SSF53383">
    <property type="entry name" value="PLP-dependent transferases"/>
    <property type="match status" value="1"/>
</dbReference>
<dbReference type="InterPro" id="IPR015421">
    <property type="entry name" value="PyrdxlP-dep_Trfase_major"/>
</dbReference>
<organism evidence="12 13">
    <name type="scientific">Cutibacterium granulosum</name>
    <dbReference type="NCBI Taxonomy" id="33011"/>
    <lineage>
        <taxon>Bacteria</taxon>
        <taxon>Bacillati</taxon>
        <taxon>Actinomycetota</taxon>
        <taxon>Actinomycetes</taxon>
        <taxon>Propionibacteriales</taxon>
        <taxon>Propionibacteriaceae</taxon>
        <taxon>Cutibacterium</taxon>
    </lineage>
</organism>
<evidence type="ECO:0000256" key="5">
    <source>
        <dbReference type="ARBA" id="ARBA00022842"/>
    </source>
</evidence>
<dbReference type="InterPro" id="IPR004839">
    <property type="entry name" value="Aminotransferase_I/II_large"/>
</dbReference>
<evidence type="ECO:0000259" key="10">
    <source>
        <dbReference type="Pfam" id="PF01656"/>
    </source>
</evidence>
<accession>A0A239WE82</accession>
<dbReference type="PROSITE" id="PS51274">
    <property type="entry name" value="GATASE_COBBQ"/>
    <property type="match status" value="1"/>
</dbReference>
<feature type="compositionally biased region" description="Low complexity" evidence="8">
    <location>
        <begin position="608"/>
        <end position="622"/>
    </location>
</feature>
<evidence type="ECO:0000313" key="13">
    <source>
        <dbReference type="Proteomes" id="UP000215332"/>
    </source>
</evidence>
<evidence type="ECO:0000256" key="4">
    <source>
        <dbReference type="ARBA" id="ARBA00022840"/>
    </source>
</evidence>
<evidence type="ECO:0000256" key="7">
    <source>
        <dbReference type="HAMAP-Rule" id="MF_00027"/>
    </source>
</evidence>
<dbReference type="GO" id="GO:0009236">
    <property type="term" value="P:cobalamin biosynthetic process"/>
    <property type="evidence" value="ECO:0007669"/>
    <property type="project" value="UniProtKB-UniRule"/>
</dbReference>
<feature type="compositionally biased region" description="Basic and acidic residues" evidence="8">
    <location>
        <begin position="436"/>
        <end position="446"/>
    </location>
</feature>
<evidence type="ECO:0000256" key="1">
    <source>
        <dbReference type="ARBA" id="ARBA00001946"/>
    </source>
</evidence>
<keyword evidence="7" id="KW-0169">Cobalamin biosynthesis</keyword>
<feature type="site" description="Increases nucleophilicity of active site Cys" evidence="7">
    <location>
        <position position="510"/>
    </location>
</feature>
<evidence type="ECO:0000256" key="3">
    <source>
        <dbReference type="ARBA" id="ARBA00022741"/>
    </source>
</evidence>
<feature type="region of interest" description="Disordered" evidence="8">
    <location>
        <begin position="429"/>
        <end position="484"/>
    </location>
</feature>
<dbReference type="CDD" id="cd03130">
    <property type="entry name" value="GATase1_CobB"/>
    <property type="match status" value="1"/>
</dbReference>
<dbReference type="InterPro" id="IPR011698">
    <property type="entry name" value="GATase_3"/>
</dbReference>
<dbReference type="InterPro" id="IPR027417">
    <property type="entry name" value="P-loop_NTPase"/>
</dbReference>
<dbReference type="GO" id="GO:0043802">
    <property type="term" value="F:hydrogenobyrinic acid a,c-diamide synthase (glutamine-hydrolysing) activity"/>
    <property type="evidence" value="ECO:0007669"/>
    <property type="project" value="UniProtKB-UniRule"/>
</dbReference>
<dbReference type="GO" id="GO:0030170">
    <property type="term" value="F:pyridoxal phosphate binding"/>
    <property type="evidence" value="ECO:0007669"/>
    <property type="project" value="InterPro"/>
</dbReference>
<evidence type="ECO:0000256" key="6">
    <source>
        <dbReference type="ARBA" id="ARBA00022962"/>
    </source>
</evidence>
<evidence type="ECO:0000313" key="12">
    <source>
        <dbReference type="EMBL" id="SNV32420.1"/>
    </source>
</evidence>
<feature type="region of interest" description="Disordered" evidence="8">
    <location>
        <begin position="251"/>
        <end position="287"/>
    </location>
</feature>
<dbReference type="KEGG" id="cgrn:4412665_00796"/>
<dbReference type="SUPFAM" id="SSF52540">
    <property type="entry name" value="P-loop containing nucleoside triphosphate hydrolases"/>
    <property type="match status" value="1"/>
</dbReference>
<dbReference type="Pfam" id="PF07685">
    <property type="entry name" value="GATase_3"/>
    <property type="match status" value="1"/>
</dbReference>
<evidence type="ECO:0000259" key="9">
    <source>
        <dbReference type="Pfam" id="PF00155"/>
    </source>
</evidence>
<dbReference type="Gene3D" id="3.40.640.10">
    <property type="entry name" value="Type I PLP-dependent aspartate aminotransferase-like (Major domain)"/>
    <property type="match status" value="1"/>
</dbReference>
<evidence type="ECO:0000259" key="11">
    <source>
        <dbReference type="Pfam" id="PF07685"/>
    </source>
</evidence>
<dbReference type="GO" id="GO:0042242">
    <property type="term" value="F:cobyrinic acid a,c-diamide synthase activity"/>
    <property type="evidence" value="ECO:0007669"/>
    <property type="project" value="InterPro"/>
</dbReference>
<reference evidence="12 13" key="1">
    <citation type="submission" date="2017-06" db="EMBL/GenBank/DDBJ databases">
        <authorList>
            <consortium name="Pathogen Informatics"/>
        </authorList>
    </citation>
    <scope>NUCLEOTIDE SEQUENCE [LARGE SCALE GENOMIC DNA]</scope>
    <source>
        <strain evidence="12 13">NCTC11865</strain>
    </source>
</reference>
<dbReference type="EMBL" id="LT906441">
    <property type="protein sequence ID" value="SNV32420.1"/>
    <property type="molecule type" value="Genomic_DNA"/>
</dbReference>
<evidence type="ECO:0000256" key="8">
    <source>
        <dbReference type="SAM" id="MobiDB-lite"/>
    </source>
</evidence>
<dbReference type="Gene3D" id="3.90.1150.10">
    <property type="entry name" value="Aspartate Aminotransferase, domain 1"/>
    <property type="match status" value="1"/>
</dbReference>
<dbReference type="InterPro" id="IPR004484">
    <property type="entry name" value="CbiA/CobB_synth"/>
</dbReference>
<dbReference type="eggNOG" id="COG0079">
    <property type="taxonomic scope" value="Bacteria"/>
</dbReference>
<feature type="domain" description="CobB/CobQ-like glutamine amidotransferase" evidence="11">
    <location>
        <begin position="293"/>
        <end position="440"/>
    </location>
</feature>
<dbReference type="InterPro" id="IPR015422">
    <property type="entry name" value="PyrdxlP-dep_Trfase_small"/>
</dbReference>
<feature type="compositionally biased region" description="Polar residues" evidence="8">
    <location>
        <begin position="258"/>
        <end position="275"/>
    </location>
</feature>
<feature type="active site" description="Nucleophile" evidence="7">
    <location>
        <position position="371"/>
    </location>
</feature>
<dbReference type="PANTHER" id="PTHR43873">
    <property type="entry name" value="COBYRINATE A,C-DIAMIDE SYNTHASE"/>
    <property type="match status" value="1"/>
</dbReference>
<dbReference type="Pfam" id="PF01656">
    <property type="entry name" value="CbiA"/>
    <property type="match status" value="1"/>
</dbReference>
<keyword evidence="5 7" id="KW-0460">Magnesium</keyword>
<dbReference type="Pfam" id="PF00155">
    <property type="entry name" value="Aminotran_1_2"/>
    <property type="match status" value="1"/>
</dbReference>
<dbReference type="InterPro" id="IPR015424">
    <property type="entry name" value="PyrdxlP-dep_Trfase"/>
</dbReference>
<comment type="function">
    <text evidence="7">Catalyzes the ATP-dependent amidation of the two carboxylate groups at positions a and c of hydrogenobyrinate, using either L-glutamine or ammonia as the nitrogen source.</text>
</comment>
<dbReference type="NCBIfam" id="NF005915">
    <property type="entry name" value="PRK07908.1"/>
    <property type="match status" value="1"/>
</dbReference>
<dbReference type="Gene3D" id="3.40.50.880">
    <property type="match status" value="1"/>
</dbReference>
<evidence type="ECO:0000256" key="2">
    <source>
        <dbReference type="ARBA" id="ARBA00022598"/>
    </source>
</evidence>
<feature type="domain" description="CobQ/CobB/MinD/ParA nucleotide binding" evidence="10">
    <location>
        <begin position="8"/>
        <end position="193"/>
    </location>
</feature>
<dbReference type="NCBIfam" id="NF002204">
    <property type="entry name" value="PRK01077.1"/>
    <property type="match status" value="1"/>
</dbReference>
<dbReference type="eggNOG" id="COG1797">
    <property type="taxonomic scope" value="Bacteria"/>
</dbReference>
<dbReference type="HAMAP" id="MF_00027">
    <property type="entry name" value="CobB_CbiA"/>
    <property type="match status" value="1"/>
</dbReference>
<keyword evidence="2 7" id="KW-0436">Ligase</keyword>
<dbReference type="InterPro" id="IPR002586">
    <property type="entry name" value="CobQ/CobB/MinD/ParA_Nub-bd_dom"/>
</dbReference>
<dbReference type="UniPathway" id="UPA00148">
    <property type="reaction ID" value="UER00220"/>
</dbReference>
<keyword evidence="4 7" id="KW-0067">ATP-binding</keyword>
<feature type="compositionally biased region" description="Polar residues" evidence="8">
    <location>
        <begin position="447"/>
        <end position="459"/>
    </location>
</feature>
<protein>
    <recommendedName>
        <fullName evidence="7">Hydrogenobyrinate a,c-diamide synthase</fullName>
        <ecNumber evidence="7">6.3.5.9</ecNumber>
    </recommendedName>
    <alternativeName>
        <fullName evidence="7">Hydrogenobyrinic acid a,c-diamide synthase</fullName>
    </alternativeName>
</protein>
<sequence>MMRIPRVLLAAPASGGGKTTVTTGLLAALRAAGHTVAPFKVGPDYIDPGYHTLAAGRPGRNLDAVMCGEHRIAPLLAHGFCTPEPADVALIEGVMGLFDGRLGDGVGSSAHIAALTTSPVVLVIDTAHASLTHAAVAAGLAHFDPQVRIAGVILNRVASPRHAAEIRRGLDLAGLPVLGEIPRNPDIFVPSRHLGLVPAAEREESARQVEQLAQFIGDHVDLTALLHIAEAAPQLDAQPWDPAVALAGTGIEIPGVSPDQTPALSASRQPASHQPGQARPTGGAGRPVVAMAGGRAFTFRYPETAELLEASGFEVVDVDPLTAPALPQDCCGLYLGGGFPEVHATELSANASLHDDIRRRAAEGMPIIAECAGLLYLCRHLDGHDMASVLPLDGAMNQRLTMGYRTATAPTDTLVARAGDQVVGHEFHRTQVVVDAEPHRDTDSTRTSDGAPQGSSPHSSGLRPDPRSVAGQSSSTAEHAPLPAAWTFPGRDGVVSDGVACGSVHASYLHLHWAGTPQVAARFVKAVWQYAQRPQGAGESIAVDHSPADTGAARPDATTRAGGHADHCRQALPAGDVDAASTDRPTGAAAPELVQPGKTASASRDESAPAAPTAASPAVQESAPPPPPAVEPDLRHHGDRDVRQGLIDLAVNVRVQQTPAWLINAIVSTGNWAHYPDPSAARNALAAMHQVPRQMVLPTSGGAEGFTLIAHDLRPEHPLVVHPQFTEPESALIQAGFQVARLILDRTNGFQLAAEDVPDDADLVVVGNPTNPTGRLHPREVIARLRRPGRIVVVDEAFMDATDEAESMIGPHMDGVLVLRSLTKTYGLAGVRAGYVVGDPALIERLAAQQPPWSVSTPAAAAMVAVTGDLGRAHRLDLARTVPGQRDDLVRRLTDIGLPPIDSGAPFVLLDTSSISPQSIRPALESQGIAVRRGETFPGLGPTWIRLAVRDCRIHTRFAEALGSIQASPSDFDLPAAPDQHTS</sequence>
<comment type="cofactor">
    <cofactor evidence="1 7">
        <name>Mg(2+)</name>
        <dbReference type="ChEBI" id="CHEBI:18420"/>
    </cofactor>
</comment>
<comment type="miscellaneous">
    <text evidence="7">The a and c carboxylates of hydrogenobyrinate are activated for nucleophilic attack via formation of a phosphorylated intermediate by ATP. CobB catalyzes first the amidation of the c-carboxylate, and then that of the a-carboxylate.</text>
</comment>
<proteinExistence type="inferred from homology"/>
<feature type="region of interest" description="Disordered" evidence="8">
    <location>
        <begin position="538"/>
        <end position="636"/>
    </location>
</feature>
<dbReference type="EC" id="6.3.5.9" evidence="7"/>
<keyword evidence="6 7" id="KW-0315">Glutamine amidotransferase</keyword>
<dbReference type="Gene3D" id="3.40.50.300">
    <property type="entry name" value="P-loop containing nucleotide triphosphate hydrolases"/>
    <property type="match status" value="1"/>
</dbReference>
<dbReference type="GO" id="GO:0005524">
    <property type="term" value="F:ATP binding"/>
    <property type="evidence" value="ECO:0007669"/>
    <property type="project" value="UniProtKB-UniRule"/>
</dbReference>
<comment type="pathway">
    <text evidence="7">Cofactor biosynthesis; adenosylcobalamin biosynthesis; cob(II)yrinate a,c-diamide from precorrin-2 (aerobic route): step 9/10.</text>
</comment>
<dbReference type="CDD" id="cd00609">
    <property type="entry name" value="AAT_like"/>
    <property type="match status" value="1"/>
</dbReference>
<comment type="domain">
    <text evidence="7">Comprises of two domains. The C-terminal domain contains the binding site for glutamine and catalyzes the hydrolysis of this substrate to glutamate and ammonia. The N-terminal domain is anticipated to bind ATP and hydrogenobyrinate and catalyzes the ultimate synthesis of the diamide product. The ammonia produced via the glutaminase domain is probably translocated to the adjacent domain via a molecular tunnel, where it reacts with an activated intermediate.</text>
</comment>
<dbReference type="SUPFAM" id="SSF52317">
    <property type="entry name" value="Class I glutamine amidotransferase-like"/>
    <property type="match status" value="1"/>
</dbReference>
<comment type="similarity">
    <text evidence="7">Belongs to the CobB/CbiA family.</text>
</comment>
<dbReference type="PANTHER" id="PTHR43873:SF1">
    <property type="entry name" value="COBYRINATE A,C-DIAMIDE SYNTHASE"/>
    <property type="match status" value="1"/>
</dbReference>
<feature type="domain" description="Aminotransferase class I/classII large" evidence="9">
    <location>
        <begin position="647"/>
        <end position="949"/>
    </location>
</feature>
<comment type="catalytic activity">
    <reaction evidence="7">
        <text>hydrogenobyrinate + 2 L-glutamine + 2 ATP + 2 H2O = hydrogenobyrinate a,c-diamide + 2 L-glutamate + 2 ADP + 2 phosphate + 2 H(+)</text>
        <dbReference type="Rhea" id="RHEA:12544"/>
        <dbReference type="ChEBI" id="CHEBI:15377"/>
        <dbReference type="ChEBI" id="CHEBI:15378"/>
        <dbReference type="ChEBI" id="CHEBI:29985"/>
        <dbReference type="ChEBI" id="CHEBI:30616"/>
        <dbReference type="ChEBI" id="CHEBI:43474"/>
        <dbReference type="ChEBI" id="CHEBI:58359"/>
        <dbReference type="ChEBI" id="CHEBI:77873"/>
        <dbReference type="ChEBI" id="CHEBI:77874"/>
        <dbReference type="ChEBI" id="CHEBI:456216"/>
        <dbReference type="EC" id="6.3.5.9"/>
    </reaction>
</comment>
<name>A0A239WE82_9ACTN</name>
<keyword evidence="3 7" id="KW-0547">Nucleotide-binding</keyword>